<dbReference type="GO" id="GO:0005737">
    <property type="term" value="C:cytoplasm"/>
    <property type="evidence" value="ECO:0007669"/>
    <property type="project" value="UniProtKB-SubCell"/>
</dbReference>
<evidence type="ECO:0000256" key="4">
    <source>
        <dbReference type="ARBA" id="ARBA00012454"/>
    </source>
</evidence>
<evidence type="ECO:0000256" key="9">
    <source>
        <dbReference type="ARBA" id="ARBA00022840"/>
    </source>
</evidence>
<evidence type="ECO:0000256" key="2">
    <source>
        <dbReference type="ARBA" id="ARBA00005121"/>
    </source>
</evidence>
<dbReference type="Proteomes" id="UP000600547">
    <property type="component" value="Unassembled WGS sequence"/>
</dbReference>
<gene>
    <name evidence="17" type="ORF">GCM10008956_05900</name>
</gene>
<dbReference type="PANTHER" id="PTHR12213">
    <property type="entry name" value="CORRINOID ADENOSYLTRANSFERASE"/>
    <property type="match status" value="1"/>
</dbReference>
<dbReference type="Gene3D" id="1.20.1200.10">
    <property type="entry name" value="Cobalamin adenosyltransferase-like"/>
    <property type="match status" value="1"/>
</dbReference>
<evidence type="ECO:0000259" key="16">
    <source>
        <dbReference type="Pfam" id="PF01923"/>
    </source>
</evidence>
<dbReference type="AlphaFoldDB" id="A0A8H9GK39"/>
<dbReference type="InterPro" id="IPR016030">
    <property type="entry name" value="CblAdoTrfase-like"/>
</dbReference>
<comment type="similarity">
    <text evidence="3 15">Belongs to the Cob(I)alamin adenosyltransferase family.</text>
</comment>
<dbReference type="InterPro" id="IPR036451">
    <property type="entry name" value="CblAdoTrfase-like_sf"/>
</dbReference>
<evidence type="ECO:0000256" key="1">
    <source>
        <dbReference type="ARBA" id="ARBA00004496"/>
    </source>
</evidence>
<evidence type="ECO:0000256" key="13">
    <source>
        <dbReference type="ARBA" id="ARBA00048555"/>
    </source>
</evidence>
<reference evidence="18" key="1">
    <citation type="journal article" date="2019" name="Int. J. Syst. Evol. Microbiol.">
        <title>The Global Catalogue of Microorganisms (GCM) 10K type strain sequencing project: providing services to taxonomists for standard genome sequencing and annotation.</title>
        <authorList>
            <consortium name="The Broad Institute Genomics Platform"/>
            <consortium name="The Broad Institute Genome Sequencing Center for Infectious Disease"/>
            <person name="Wu L."/>
            <person name="Ma J."/>
        </authorList>
    </citation>
    <scope>NUCLEOTIDE SEQUENCE [LARGE SCALE GENOMIC DNA]</scope>
    <source>
        <strain evidence="18">JCM 31047</strain>
    </source>
</reference>
<comment type="subcellular location">
    <subcellularLocation>
        <location evidence="1">Cytoplasm</location>
    </subcellularLocation>
</comment>
<keyword evidence="6" id="KW-0963">Cytoplasm</keyword>
<keyword evidence="7 15" id="KW-0808">Transferase</keyword>
<dbReference type="NCBIfam" id="TIGR00636">
    <property type="entry name" value="PduO_Nterm"/>
    <property type="match status" value="1"/>
</dbReference>
<dbReference type="UniPathway" id="UPA00148">
    <property type="reaction ID" value="UER00233"/>
</dbReference>
<evidence type="ECO:0000256" key="8">
    <source>
        <dbReference type="ARBA" id="ARBA00022741"/>
    </source>
</evidence>
<keyword evidence="15" id="KW-0169">Cobalamin biosynthesis</keyword>
<name>A0A8H9GK39_9DEIO</name>
<evidence type="ECO:0000256" key="5">
    <source>
        <dbReference type="ARBA" id="ARBA00020963"/>
    </source>
</evidence>
<proteinExistence type="inferred from homology"/>
<evidence type="ECO:0000256" key="14">
    <source>
        <dbReference type="ARBA" id="ARBA00048692"/>
    </source>
</evidence>
<evidence type="ECO:0000256" key="6">
    <source>
        <dbReference type="ARBA" id="ARBA00022490"/>
    </source>
</evidence>
<protein>
    <recommendedName>
        <fullName evidence="5 15">Corrinoid adenosyltransferase</fullName>
        <ecNumber evidence="4 15">2.5.1.17</ecNumber>
    </recommendedName>
    <alternativeName>
        <fullName evidence="10 15">Cob(II)alamin adenosyltransferase</fullName>
    </alternativeName>
    <alternativeName>
        <fullName evidence="12 15">Cob(II)yrinic acid a,c-diamide adenosyltransferase</fullName>
    </alternativeName>
    <alternativeName>
        <fullName evidence="11 15">Cobinamide/cobalamin adenosyltransferase</fullName>
    </alternativeName>
</protein>
<dbReference type="FunFam" id="1.20.1200.10:FF:000003">
    <property type="entry name" value="ATP:cob(I)alamin adenosyltransferase"/>
    <property type="match status" value="1"/>
</dbReference>
<comment type="caution">
    <text evidence="17">The sequence shown here is derived from an EMBL/GenBank/DDBJ whole genome shotgun (WGS) entry which is preliminary data.</text>
</comment>
<keyword evidence="18" id="KW-1185">Reference proteome</keyword>
<comment type="catalytic activity">
    <reaction evidence="13 15">
        <text>2 cob(II)yrinate a,c diamide + reduced [electron-transfer flavoprotein] + 2 ATP = 2 adenosylcob(III)yrinate a,c-diamide + 2 triphosphate + oxidized [electron-transfer flavoprotein] + 3 H(+)</text>
        <dbReference type="Rhea" id="RHEA:11528"/>
        <dbReference type="Rhea" id="RHEA-COMP:10685"/>
        <dbReference type="Rhea" id="RHEA-COMP:10686"/>
        <dbReference type="ChEBI" id="CHEBI:15378"/>
        <dbReference type="ChEBI" id="CHEBI:18036"/>
        <dbReference type="ChEBI" id="CHEBI:30616"/>
        <dbReference type="ChEBI" id="CHEBI:57692"/>
        <dbReference type="ChEBI" id="CHEBI:58307"/>
        <dbReference type="ChEBI" id="CHEBI:58503"/>
        <dbReference type="ChEBI" id="CHEBI:58537"/>
        <dbReference type="EC" id="2.5.1.17"/>
    </reaction>
</comment>
<evidence type="ECO:0000256" key="3">
    <source>
        <dbReference type="ARBA" id="ARBA00007487"/>
    </source>
</evidence>
<evidence type="ECO:0000313" key="18">
    <source>
        <dbReference type="Proteomes" id="UP000600547"/>
    </source>
</evidence>
<evidence type="ECO:0000256" key="10">
    <source>
        <dbReference type="ARBA" id="ARBA00031529"/>
    </source>
</evidence>
<evidence type="ECO:0000256" key="15">
    <source>
        <dbReference type="RuleBase" id="RU366026"/>
    </source>
</evidence>
<dbReference type="InterPro" id="IPR029499">
    <property type="entry name" value="PduO-typ"/>
</dbReference>
<keyword evidence="8 15" id="KW-0547">Nucleotide-binding</keyword>
<evidence type="ECO:0000256" key="12">
    <source>
        <dbReference type="ARBA" id="ARBA00033354"/>
    </source>
</evidence>
<sequence length="208" mass="22846">MVDRRSDDPLSTINRSPSTTLWGMKLYTKTGDGGTTGLYGADRVSKANIRVEAYGTVDELNSAIGLARAHGPSPEMDADLEYLQNALFDVGADLATRSGTTYERKLSRMDEQDVTFLEAMIDRYQESAPPFTGFVHPGGTPVAASLHVARTVARRAEREVIRLLHEEDANAHVQVYLNRLSDLLFVMARAANQAAGIGEHAWLVKGRR</sequence>
<accession>A0A8H9GK39</accession>
<dbReference type="GO" id="GO:0005524">
    <property type="term" value="F:ATP binding"/>
    <property type="evidence" value="ECO:0007669"/>
    <property type="project" value="UniProtKB-UniRule"/>
</dbReference>
<evidence type="ECO:0000313" key="17">
    <source>
        <dbReference type="EMBL" id="GGM32537.1"/>
    </source>
</evidence>
<dbReference type="GO" id="GO:0008817">
    <property type="term" value="F:corrinoid adenosyltransferase activity"/>
    <property type="evidence" value="ECO:0007669"/>
    <property type="project" value="UniProtKB-UniRule"/>
</dbReference>
<evidence type="ECO:0000256" key="7">
    <source>
        <dbReference type="ARBA" id="ARBA00022679"/>
    </source>
</evidence>
<comment type="pathway">
    <text evidence="2 15">Cofactor biosynthesis; adenosylcobalamin biosynthesis; adenosylcobalamin from cob(II)yrinate a,c-diamide: step 2/7.</text>
</comment>
<organism evidence="17 18">
    <name type="scientific">Deinococcus arenae</name>
    <dbReference type="NCBI Taxonomy" id="1452751"/>
    <lineage>
        <taxon>Bacteria</taxon>
        <taxon>Thermotogati</taxon>
        <taxon>Deinococcota</taxon>
        <taxon>Deinococci</taxon>
        <taxon>Deinococcales</taxon>
        <taxon>Deinococcaceae</taxon>
        <taxon>Deinococcus</taxon>
    </lineage>
</organism>
<dbReference type="Pfam" id="PF01923">
    <property type="entry name" value="Cob_adeno_trans"/>
    <property type="match status" value="1"/>
</dbReference>
<comment type="catalytic activity">
    <reaction evidence="14 15">
        <text>2 cob(II)alamin + reduced [electron-transfer flavoprotein] + 2 ATP = 2 adenosylcob(III)alamin + 2 triphosphate + oxidized [electron-transfer flavoprotein] + 3 H(+)</text>
        <dbReference type="Rhea" id="RHEA:28671"/>
        <dbReference type="Rhea" id="RHEA-COMP:10685"/>
        <dbReference type="Rhea" id="RHEA-COMP:10686"/>
        <dbReference type="ChEBI" id="CHEBI:15378"/>
        <dbReference type="ChEBI" id="CHEBI:16304"/>
        <dbReference type="ChEBI" id="CHEBI:18036"/>
        <dbReference type="ChEBI" id="CHEBI:18408"/>
        <dbReference type="ChEBI" id="CHEBI:30616"/>
        <dbReference type="ChEBI" id="CHEBI:57692"/>
        <dbReference type="ChEBI" id="CHEBI:58307"/>
        <dbReference type="EC" id="2.5.1.17"/>
    </reaction>
</comment>
<dbReference type="SUPFAM" id="SSF89028">
    <property type="entry name" value="Cobalamin adenosyltransferase-like"/>
    <property type="match status" value="1"/>
</dbReference>
<dbReference type="PANTHER" id="PTHR12213:SF0">
    <property type="entry name" value="CORRINOID ADENOSYLTRANSFERASE MMAB"/>
    <property type="match status" value="1"/>
</dbReference>
<feature type="domain" description="Cobalamin adenosyltransferase-like" evidence="16">
    <location>
        <begin position="26"/>
        <end position="190"/>
    </location>
</feature>
<keyword evidence="9 15" id="KW-0067">ATP-binding</keyword>
<dbReference type="EC" id="2.5.1.17" evidence="4 15"/>
<dbReference type="EMBL" id="BMQG01000002">
    <property type="protein sequence ID" value="GGM32537.1"/>
    <property type="molecule type" value="Genomic_DNA"/>
</dbReference>
<evidence type="ECO:0000256" key="11">
    <source>
        <dbReference type="ARBA" id="ARBA00033334"/>
    </source>
</evidence>
<dbReference type="GO" id="GO:0009236">
    <property type="term" value="P:cobalamin biosynthetic process"/>
    <property type="evidence" value="ECO:0007669"/>
    <property type="project" value="UniProtKB-UniRule"/>
</dbReference>